<evidence type="ECO:0000259" key="1">
    <source>
        <dbReference type="Pfam" id="PF00403"/>
    </source>
</evidence>
<dbReference type="InterPro" id="IPR036163">
    <property type="entry name" value="HMA_dom_sf"/>
</dbReference>
<name>A0A3B0WVN8_9ZZZZ</name>
<organism evidence="2">
    <name type="scientific">hydrothermal vent metagenome</name>
    <dbReference type="NCBI Taxonomy" id="652676"/>
    <lineage>
        <taxon>unclassified sequences</taxon>
        <taxon>metagenomes</taxon>
        <taxon>ecological metagenomes</taxon>
    </lineage>
</organism>
<dbReference type="SUPFAM" id="SSF55008">
    <property type="entry name" value="HMA, heavy metal-associated domain"/>
    <property type="match status" value="1"/>
</dbReference>
<dbReference type="CDD" id="cd00371">
    <property type="entry name" value="HMA"/>
    <property type="match status" value="1"/>
</dbReference>
<accession>A0A3B0WVN8</accession>
<gene>
    <name evidence="2" type="ORF">MNBD_GAMMA11-2914</name>
</gene>
<dbReference type="AlphaFoldDB" id="A0A3B0WVN8"/>
<dbReference type="InterPro" id="IPR006121">
    <property type="entry name" value="HMA_dom"/>
</dbReference>
<reference evidence="2" key="1">
    <citation type="submission" date="2018-06" db="EMBL/GenBank/DDBJ databases">
        <authorList>
            <person name="Zhirakovskaya E."/>
        </authorList>
    </citation>
    <scope>NUCLEOTIDE SEQUENCE</scope>
</reference>
<feature type="domain" description="HMA" evidence="1">
    <location>
        <begin position="66"/>
        <end position="108"/>
    </location>
</feature>
<proteinExistence type="predicted"/>
<dbReference type="EMBL" id="UOFG01000087">
    <property type="protein sequence ID" value="VAW59531.1"/>
    <property type="molecule type" value="Genomic_DNA"/>
</dbReference>
<dbReference type="Pfam" id="PF00403">
    <property type="entry name" value="HMA"/>
    <property type="match status" value="1"/>
</dbReference>
<dbReference type="GO" id="GO:0046872">
    <property type="term" value="F:metal ion binding"/>
    <property type="evidence" value="ECO:0007669"/>
    <property type="project" value="InterPro"/>
</dbReference>
<evidence type="ECO:0000313" key="2">
    <source>
        <dbReference type="EMBL" id="VAW59531.1"/>
    </source>
</evidence>
<sequence>MNGQVREAKKLGDNQQSHAGHGLITLFNSGINSMKFINRIQYIVLTLALNALSTSAFAQTYQYHADVKGMVCAYCAYSVSKNIKKIQGVYIDSVDVDLEDGKLDFISNQLVPEKTLSKLFSESGFSISNLAYKIIPGEPEKLTNKADLDLTIKLSEIEQFNKIFEIIGNIAASSSSRLVIKAPASQENSILKPLLMGRQQVVKVHFISEESNKIHLQLWLFAD</sequence>
<dbReference type="Gene3D" id="3.30.70.100">
    <property type="match status" value="1"/>
</dbReference>
<protein>
    <recommendedName>
        <fullName evidence="1">HMA domain-containing protein</fullName>
    </recommendedName>
</protein>